<evidence type="ECO:0000313" key="5">
    <source>
        <dbReference type="EMBL" id="KAK3201825.1"/>
    </source>
</evidence>
<dbReference type="PANTHER" id="PTHR48050:SF13">
    <property type="entry name" value="STEROL 3-BETA-GLUCOSYLTRANSFERASE UGT80A2"/>
    <property type="match status" value="1"/>
</dbReference>
<dbReference type="EMBL" id="WVTA01000015">
    <property type="protein sequence ID" value="KAK3201825.1"/>
    <property type="molecule type" value="Genomic_DNA"/>
</dbReference>
<dbReference type="PANTHER" id="PTHR48050">
    <property type="entry name" value="STEROL 3-BETA-GLUCOSYLTRANSFERASE"/>
    <property type="match status" value="1"/>
</dbReference>
<feature type="region of interest" description="Disordered" evidence="2">
    <location>
        <begin position="151"/>
        <end position="175"/>
    </location>
</feature>
<dbReference type="PROSITE" id="PS50330">
    <property type="entry name" value="UIM"/>
    <property type="match status" value="2"/>
</dbReference>
<dbReference type="CDD" id="cd03784">
    <property type="entry name" value="GT1_Gtf-like"/>
    <property type="match status" value="1"/>
</dbReference>
<evidence type="ECO:0000256" key="2">
    <source>
        <dbReference type="SAM" id="MobiDB-lite"/>
    </source>
</evidence>
<sequence>MTYDERNPNSGDAQRDSPPPPPQHPPPYNESVPELPELPGAASSSSAQQGDVKRDASAYAGSYRPGESHASSRPVTATQSNHDLSAFEHADQTPNDLPPPAYSEIPGTISDEGNQLGANATVANDGRVNINIDQKTRALSQIIGPQLQRQLTRAREEPAPPPPYIPESLGGAPGQKPPPPLNIVIQVVGSRGDVQPFVALGKVLKDTYGHRVRLATHATFKDFVTENGLEFFSIGGDPAELMAFMVKNPGLMPGFDTLRSGEVGKRRKGIAEILRGTWRSCIETGDGLSVDPLKQTVEEWMGIEDQLPEQLKKTFVADAIIANPPSFGHLHCAEKLGIPLHMMFTMPWSPTQQFPHPLANIQSSNTDATITNFMSYILVEMLTWQGLGDLINRFRKDMLNLDPISLVSSPAMMERLKIPHTYCWSPALIPKPKDWAHHISIAGFFFLNLATNYTPEPDLAEFLAAGEPPVYIGFGSIVVDDPNAMTTLIFDAVKTTGRRALVSKGWGGLGGDDLNVPDGVFMLGNVPHDWLFKHVAAVVHHGGAGTTAAGIAAGRPTVVVPFFGDQPFWGAMVAKAGAGPDPIPYKDLNAEKLANAINDALKPESLEKAAILSARISKEQGAQVGAQSFHQMLKYDDLRCAVTPNRPAVWRVKRTQVRLSAKAATVLTQEGELSFSDLKLFRPREYIPDDGPWDPFTGAASALVGTAGQMMMGVADFPIETLKLLNIHPDSRKGKGKAKKVEDGATQESSSGAGREPTGSSAAQGSGSGLPQTPNTPDPTTPRADAERSGFMAQAMAQSSQVSHSRSPSRDRGLLSPVCSNSRDPSRGRSPSIPASELRDKSGTIWSDRSGFSDKIFNMKQESIVGTGKGVGRIVGAGFKSPLDFSMNVAQGFHNVPKLYGGDVRQVDKVTNLQSGLKTAAKQFGFGLYDGLAGIVTDPYKGAKKEGGVGFVKGVGRGLFSVPFRVMGGAWSVPAYAMKGLYQEMLKNKGSSVQNYIIAARISQGYDEASELSPAEKEVIVKAWRSIKTNVKKKKNPGEDQLQALHSYMSEKRERKANKGVLERLKKQENASGPSDLRLYSTEQRGSLDLPEPVARSGTMGPGATNRSPSGLGDSKHHLHHAHTYPESSPSYQDAEADAAERAEFEAAIQASVAETSRGNPEEDELIARAIRASMTELQRPQPEDETEEEALQRVMKASMEEAQKSGVSEEEQRVLEETLRTSMLDTSKARRQHGSDSEWDSSDTEDDEDYQRMIEESKHLHDLHSRPEKGDEYFTAVAGMRETSDAQGATHDDNEEEALRKAIEESERAAQEHQTSLEKQRTEEDIVMEYVKKQSLAEEEHRRRMAQGRDTGGESSSGAGAV</sequence>
<keyword evidence="6" id="KW-1185">Reference proteome</keyword>
<dbReference type="InterPro" id="IPR002213">
    <property type="entry name" value="UDP_glucos_trans"/>
</dbReference>
<keyword evidence="1" id="KW-0808">Transferase</keyword>
<dbReference type="Gene3D" id="3.40.50.2000">
    <property type="entry name" value="Glycogen Phosphorylase B"/>
    <property type="match status" value="2"/>
</dbReference>
<evidence type="ECO:0000313" key="6">
    <source>
        <dbReference type="Proteomes" id="UP001280581"/>
    </source>
</evidence>
<protein>
    <recommendedName>
        <fullName evidence="7">Glycosyltransferase family 28 N-terminal domain-containing protein</fullName>
    </recommendedName>
</protein>
<proteinExistence type="predicted"/>
<dbReference type="SMART" id="SM00726">
    <property type="entry name" value="UIM"/>
    <property type="match status" value="5"/>
</dbReference>
<feature type="compositionally biased region" description="Basic and acidic residues" evidence="2">
    <location>
        <begin position="1211"/>
        <end position="1220"/>
    </location>
</feature>
<dbReference type="InterPro" id="IPR050426">
    <property type="entry name" value="Glycosyltransferase_28"/>
</dbReference>
<feature type="compositionally biased region" description="Polar residues" evidence="2">
    <location>
        <begin position="1354"/>
        <end position="1363"/>
    </location>
</feature>
<dbReference type="FunFam" id="3.40.50.2000:FF:000009">
    <property type="entry name" value="Sterol 3-beta-glucosyltransferase UGT80A2"/>
    <property type="match status" value="1"/>
</dbReference>
<reference evidence="5 6" key="1">
    <citation type="submission" date="2021-02" db="EMBL/GenBank/DDBJ databases">
        <title>Genome assembly of Pseudopithomyces chartarum.</title>
        <authorList>
            <person name="Jauregui R."/>
            <person name="Singh J."/>
            <person name="Voisey C."/>
        </authorList>
    </citation>
    <scope>NUCLEOTIDE SEQUENCE [LARGE SCALE GENOMIC DNA]</scope>
    <source>
        <strain evidence="5 6">AGR01</strain>
    </source>
</reference>
<feature type="compositionally biased region" description="Basic and acidic residues" evidence="2">
    <location>
        <begin position="1251"/>
        <end position="1269"/>
    </location>
</feature>
<dbReference type="GO" id="GO:0005975">
    <property type="term" value="P:carbohydrate metabolic process"/>
    <property type="evidence" value="ECO:0007669"/>
    <property type="project" value="InterPro"/>
</dbReference>
<feature type="compositionally biased region" description="Pro residues" evidence="2">
    <location>
        <begin position="17"/>
        <end position="28"/>
    </location>
</feature>
<gene>
    <name evidence="5" type="ORF">GRF29_164g801730</name>
</gene>
<dbReference type="InterPro" id="IPR003903">
    <property type="entry name" value="UIM_dom"/>
</dbReference>
<feature type="compositionally biased region" description="Low complexity" evidence="2">
    <location>
        <begin position="759"/>
        <end position="773"/>
    </location>
</feature>
<evidence type="ECO:0000259" key="4">
    <source>
        <dbReference type="Pfam" id="PF06722"/>
    </source>
</evidence>
<evidence type="ECO:0000256" key="1">
    <source>
        <dbReference type="ARBA" id="ARBA00022679"/>
    </source>
</evidence>
<feature type="region of interest" description="Disordered" evidence="2">
    <location>
        <begin position="1281"/>
        <end position="1363"/>
    </location>
</feature>
<feature type="compositionally biased region" description="Polar residues" evidence="2">
    <location>
        <begin position="69"/>
        <end position="83"/>
    </location>
</feature>
<feature type="domain" description="Glycosyltransferase family 28 N-terminal" evidence="3">
    <location>
        <begin position="183"/>
        <end position="354"/>
    </location>
</feature>
<dbReference type="FunFam" id="3.40.50.2000:FF:000100">
    <property type="entry name" value="Glycosyltransferase family 1 protein"/>
    <property type="match status" value="1"/>
</dbReference>
<feature type="region of interest" description="Disordered" evidence="2">
    <location>
        <begin position="1"/>
        <end position="113"/>
    </location>
</feature>
<feature type="region of interest" description="Disordered" evidence="2">
    <location>
        <begin position="729"/>
        <end position="846"/>
    </location>
</feature>
<evidence type="ECO:0008006" key="7">
    <source>
        <dbReference type="Google" id="ProtNLM"/>
    </source>
</evidence>
<feature type="compositionally biased region" description="Basic and acidic residues" evidence="2">
    <location>
        <begin position="729"/>
        <end position="743"/>
    </location>
</feature>
<feature type="compositionally biased region" description="Basic and acidic residues" evidence="2">
    <location>
        <begin position="1298"/>
        <end position="1343"/>
    </location>
</feature>
<feature type="region of interest" description="Disordered" evidence="2">
    <location>
        <begin position="1048"/>
        <end position="1269"/>
    </location>
</feature>
<dbReference type="SUPFAM" id="SSF53756">
    <property type="entry name" value="UDP-Glycosyltransferase/glycogen phosphorylase"/>
    <property type="match status" value="1"/>
</dbReference>
<accession>A0AAN6LS71</accession>
<dbReference type="Pfam" id="PF03033">
    <property type="entry name" value="Glyco_transf_28"/>
    <property type="match status" value="1"/>
</dbReference>
<feature type="compositionally biased region" description="Acidic residues" evidence="2">
    <location>
        <begin position="1238"/>
        <end position="1250"/>
    </location>
</feature>
<name>A0AAN6LS71_9PLEO</name>
<dbReference type="InterPro" id="IPR004276">
    <property type="entry name" value="GlycoTrans_28_N"/>
</dbReference>
<organism evidence="5 6">
    <name type="scientific">Pseudopithomyces chartarum</name>
    <dbReference type="NCBI Taxonomy" id="1892770"/>
    <lineage>
        <taxon>Eukaryota</taxon>
        <taxon>Fungi</taxon>
        <taxon>Dikarya</taxon>
        <taxon>Ascomycota</taxon>
        <taxon>Pezizomycotina</taxon>
        <taxon>Dothideomycetes</taxon>
        <taxon>Pleosporomycetidae</taxon>
        <taxon>Pleosporales</taxon>
        <taxon>Massarineae</taxon>
        <taxon>Didymosphaeriaceae</taxon>
        <taxon>Pseudopithomyces</taxon>
    </lineage>
</organism>
<feature type="domain" description="Erythromycin biosynthesis protein CIII-like C-terminal" evidence="4">
    <location>
        <begin position="515"/>
        <end position="610"/>
    </location>
</feature>
<comment type="caution">
    <text evidence="5">The sequence shown here is derived from an EMBL/GenBank/DDBJ whole genome shotgun (WGS) entry which is preliminary data.</text>
</comment>
<dbReference type="InterPro" id="IPR010610">
    <property type="entry name" value="EryCIII-like_C"/>
</dbReference>
<dbReference type="Pfam" id="PF06722">
    <property type="entry name" value="EryCIII-like_C"/>
    <property type="match status" value="1"/>
</dbReference>
<dbReference type="Proteomes" id="UP001280581">
    <property type="component" value="Unassembled WGS sequence"/>
</dbReference>
<dbReference type="GO" id="GO:0016906">
    <property type="term" value="F:sterol 3-beta-glucosyltransferase activity"/>
    <property type="evidence" value="ECO:0007669"/>
    <property type="project" value="UniProtKB-ARBA"/>
</dbReference>
<evidence type="ECO:0000259" key="3">
    <source>
        <dbReference type="Pfam" id="PF03033"/>
    </source>
</evidence>